<keyword evidence="2" id="KW-0963">Cytoplasm</keyword>
<evidence type="ECO:0000259" key="3">
    <source>
        <dbReference type="Pfam" id="PF19282"/>
    </source>
</evidence>
<evidence type="ECO:0000313" key="5">
    <source>
        <dbReference type="Proteomes" id="UP001465976"/>
    </source>
</evidence>
<keyword evidence="2" id="KW-0820">tRNA-binding</keyword>
<comment type="function">
    <text evidence="2">tRNA nucleus export receptor which facilitates tRNA translocation across the nuclear pore complex.</text>
</comment>
<dbReference type="PANTHER" id="PTHR15952:SF11">
    <property type="entry name" value="EXPORTIN-T"/>
    <property type="match status" value="1"/>
</dbReference>
<evidence type="ECO:0000313" key="4">
    <source>
        <dbReference type="EMBL" id="KAL0575167.1"/>
    </source>
</evidence>
<evidence type="ECO:0000256" key="2">
    <source>
        <dbReference type="RuleBase" id="RU366037"/>
    </source>
</evidence>
<comment type="caution">
    <text evidence="4">The sequence shown here is derived from an EMBL/GenBank/DDBJ whole genome shotgun (WGS) entry which is preliminary data.</text>
</comment>
<keyword evidence="5" id="KW-1185">Reference proteome</keyword>
<dbReference type="Proteomes" id="UP001465976">
    <property type="component" value="Unassembled WGS sequence"/>
</dbReference>
<keyword evidence="2" id="KW-0694">RNA-binding</keyword>
<reference evidence="4 5" key="1">
    <citation type="submission" date="2024-02" db="EMBL/GenBank/DDBJ databases">
        <title>A draft genome for the cacao thread blight pathogen Marasmius crinis-equi.</title>
        <authorList>
            <person name="Cohen S.P."/>
            <person name="Baruah I.K."/>
            <person name="Amoako-Attah I."/>
            <person name="Bukari Y."/>
            <person name="Meinhardt L.W."/>
            <person name="Bailey B.A."/>
        </authorList>
    </citation>
    <scope>NUCLEOTIDE SEQUENCE [LARGE SCALE GENOMIC DNA]</scope>
    <source>
        <strain evidence="4 5">GH-76</strain>
    </source>
</reference>
<dbReference type="Pfam" id="PF19282">
    <property type="entry name" value="Exportin-T"/>
    <property type="match status" value="1"/>
</dbReference>
<dbReference type="EMBL" id="JBAHYK010000329">
    <property type="protein sequence ID" value="KAL0575167.1"/>
    <property type="molecule type" value="Genomic_DNA"/>
</dbReference>
<dbReference type="PANTHER" id="PTHR15952">
    <property type="entry name" value="EXPORTIN-T/LOS1"/>
    <property type="match status" value="1"/>
</dbReference>
<dbReference type="InterPro" id="IPR045546">
    <property type="entry name" value="Exportin-T_C"/>
</dbReference>
<protein>
    <recommendedName>
        <fullName evidence="2">Exportin-T</fullName>
    </recommendedName>
    <alternativeName>
        <fullName evidence="2">Exportin(tRNA)</fullName>
    </alternativeName>
    <alternativeName>
        <fullName evidence="2">tRNA exportin</fullName>
    </alternativeName>
</protein>
<dbReference type="InterPro" id="IPR011989">
    <property type="entry name" value="ARM-like"/>
</dbReference>
<name>A0ABR3FIJ4_9AGAR</name>
<comment type="subcellular location">
    <subcellularLocation>
        <location evidence="2">Nucleus</location>
    </subcellularLocation>
    <subcellularLocation>
        <location evidence="2">Cytoplasm</location>
    </subcellularLocation>
    <text evidence="2">Shuttles between the nucleus and the cytoplasm.</text>
</comment>
<keyword evidence="2" id="KW-0539">Nucleus</keyword>
<gene>
    <name evidence="4" type="primary">LOS1_1</name>
    <name evidence="4" type="ORF">V5O48_006789</name>
</gene>
<dbReference type="Gene3D" id="1.25.10.10">
    <property type="entry name" value="Leucine-rich Repeat Variant"/>
    <property type="match status" value="1"/>
</dbReference>
<keyword evidence="2" id="KW-0813">Transport</keyword>
<feature type="non-terminal residue" evidence="4">
    <location>
        <position position="1"/>
    </location>
</feature>
<sequence>SLNQPISGSDDERTHSDTKKAYLALLTSIVTVKLQGVFISPRNNSSFDSLMETMRILAEDTTDPPNEKAAFTFLSRCVTAWAQPTPPAPTSNGNTNHNPLNDMALPGYERYIYERFVPSAFRVPSTPSLNLKDGQVTVVLHEIANFLQTVCKTRGDEAYNWFLTVFLPSQNWPPEAAMEFTTKLKELDSRSFRKYFTDFVRSSRS</sequence>
<evidence type="ECO:0000256" key="1">
    <source>
        <dbReference type="ARBA" id="ARBA00009466"/>
    </source>
</evidence>
<dbReference type="InterPro" id="IPR040017">
    <property type="entry name" value="XPOT"/>
</dbReference>
<comment type="similarity">
    <text evidence="1 2">Belongs to the exportin family.</text>
</comment>
<proteinExistence type="inferred from homology"/>
<organism evidence="4 5">
    <name type="scientific">Marasmius crinis-equi</name>
    <dbReference type="NCBI Taxonomy" id="585013"/>
    <lineage>
        <taxon>Eukaryota</taxon>
        <taxon>Fungi</taxon>
        <taxon>Dikarya</taxon>
        <taxon>Basidiomycota</taxon>
        <taxon>Agaricomycotina</taxon>
        <taxon>Agaricomycetes</taxon>
        <taxon>Agaricomycetidae</taxon>
        <taxon>Agaricales</taxon>
        <taxon>Marasmiineae</taxon>
        <taxon>Marasmiaceae</taxon>
        <taxon>Marasmius</taxon>
    </lineage>
</organism>
<feature type="domain" description="Exportin-T C-terminal" evidence="3">
    <location>
        <begin position="2"/>
        <end position="202"/>
    </location>
</feature>
<accession>A0ABR3FIJ4</accession>